<feature type="compositionally biased region" description="Low complexity" evidence="12">
    <location>
        <begin position="9"/>
        <end position="29"/>
    </location>
</feature>
<feature type="compositionally biased region" description="Low complexity" evidence="12">
    <location>
        <begin position="157"/>
        <end position="166"/>
    </location>
</feature>
<comment type="caution">
    <text evidence="14">The sequence shown here is derived from an EMBL/GenBank/DDBJ whole genome shotgun (WGS) entry which is preliminary data.</text>
</comment>
<comment type="subcellular location">
    <subcellularLocation>
        <location evidence="1 11">Nucleus</location>
    </subcellularLocation>
</comment>
<evidence type="ECO:0000256" key="4">
    <source>
        <dbReference type="ARBA" id="ARBA00022603"/>
    </source>
</evidence>
<feature type="domain" description="DOT1" evidence="13">
    <location>
        <begin position="192"/>
        <end position="542"/>
    </location>
</feature>
<accession>A0A1Y2HID5</accession>
<evidence type="ECO:0000256" key="8">
    <source>
        <dbReference type="ARBA" id="ARBA00023242"/>
    </source>
</evidence>
<dbReference type="GO" id="GO:0005634">
    <property type="term" value="C:nucleus"/>
    <property type="evidence" value="ECO:0007669"/>
    <property type="project" value="UniProtKB-SubCell"/>
</dbReference>
<dbReference type="FunFam" id="3.40.50.150:FF:000033">
    <property type="entry name" value="Histone-lysine N-methyltransferase, H3 lysine-79 specific"/>
    <property type="match status" value="1"/>
</dbReference>
<evidence type="ECO:0000256" key="11">
    <source>
        <dbReference type="RuleBase" id="RU271113"/>
    </source>
</evidence>
<dbReference type="EMBL" id="MCFL01000029">
    <property type="protein sequence ID" value="ORZ34315.1"/>
    <property type="molecule type" value="Genomic_DNA"/>
</dbReference>
<organism evidence="14 15">
    <name type="scientific">Catenaria anguillulae PL171</name>
    <dbReference type="NCBI Taxonomy" id="765915"/>
    <lineage>
        <taxon>Eukaryota</taxon>
        <taxon>Fungi</taxon>
        <taxon>Fungi incertae sedis</taxon>
        <taxon>Blastocladiomycota</taxon>
        <taxon>Blastocladiomycetes</taxon>
        <taxon>Blastocladiales</taxon>
        <taxon>Catenariaceae</taxon>
        <taxon>Catenaria</taxon>
    </lineage>
</organism>
<keyword evidence="6 11" id="KW-0949">S-adenosyl-L-methionine</keyword>
<dbReference type="SUPFAM" id="SSF53335">
    <property type="entry name" value="S-adenosyl-L-methionine-dependent methyltransferases"/>
    <property type="match status" value="1"/>
</dbReference>
<evidence type="ECO:0000313" key="14">
    <source>
        <dbReference type="EMBL" id="ORZ34315.1"/>
    </source>
</evidence>
<dbReference type="STRING" id="765915.A0A1Y2HID5"/>
<feature type="region of interest" description="Disordered" evidence="12">
    <location>
        <begin position="1"/>
        <end position="94"/>
    </location>
</feature>
<reference evidence="14 15" key="1">
    <citation type="submission" date="2016-07" db="EMBL/GenBank/DDBJ databases">
        <title>Pervasive Adenine N6-methylation of Active Genes in Fungi.</title>
        <authorList>
            <consortium name="DOE Joint Genome Institute"/>
            <person name="Mondo S.J."/>
            <person name="Dannebaum R.O."/>
            <person name="Kuo R.C."/>
            <person name="Labutti K."/>
            <person name="Haridas S."/>
            <person name="Kuo A."/>
            <person name="Salamov A."/>
            <person name="Ahrendt S.R."/>
            <person name="Lipzen A."/>
            <person name="Sullivan W."/>
            <person name="Andreopoulos W.B."/>
            <person name="Clum A."/>
            <person name="Lindquist E."/>
            <person name="Daum C."/>
            <person name="Ramamoorthy G.K."/>
            <person name="Gryganskyi A."/>
            <person name="Culley D."/>
            <person name="Magnuson J.K."/>
            <person name="James T.Y."/>
            <person name="O'Malley M.A."/>
            <person name="Stajich J.E."/>
            <person name="Spatafora J.W."/>
            <person name="Visel A."/>
            <person name="Grigoriev I.V."/>
        </authorList>
    </citation>
    <scope>NUCLEOTIDE SEQUENCE [LARGE SCALE GENOMIC DNA]</scope>
    <source>
        <strain evidence="14 15">PL171</strain>
    </source>
</reference>
<evidence type="ECO:0000256" key="1">
    <source>
        <dbReference type="ARBA" id="ARBA00004123"/>
    </source>
</evidence>
<feature type="non-terminal residue" evidence="14">
    <location>
        <position position="1"/>
    </location>
</feature>
<name>A0A1Y2HID5_9FUNG</name>
<sequence>GDANRPNSLKRTSPSSLSLSPPRPQSASSNTGPNANKRQRLDSDPTNHPAASNLSSSRRSNSSNPDLAGSPYLHTSSSPAPEGTPPPPGAPPVTVIHSADIVQSDIKQYTTWFLDPDMKEPSDPMPTVELVYLTKTYRESFSLLRPKPLVAAMATLSTSSSTSNLLTGGGGGGSSSRGNTPPPHSTGSSKSHATHHDDPNSEYDPVTDLIETIRMLVQYSLICPPASVKSIFSDDSSATHGGGTHGGIVRRLERARNRRSLVDFVAAVADFNREFAKCKREGMVLGYTKRRLNSPATSEDTRKAILAKMTEFAPAELVHHVLYQAYTRAVAPHADVLQKYEAFSNTVYGEVNPVFVDMMLDKVKIESKDTFVDLGSGIGNVVLHVAARTECSAYGIEIQSAAADLAQRQLDEFRARLKFLNRRLGHVELYEGDMLTHAAIPGLIARADVIFCNNYVFQPELNRALVELFLDCKDGTKIVTLREFAPVDNRITSRNVHSVEALFDVECFDYHADFVSWTDQAGRWYVHTMNRARVRKWCEANGMAY</sequence>
<comment type="catalytic activity">
    <reaction evidence="10 11">
        <text>L-lysyl(79)-[histone H3] + 3 S-adenosyl-L-methionine = N(6),N(6),N(6)-trimethyl-L-lysyl(79)-[histone H3] + 3 S-adenosyl-L-homocysteine + 3 H(+)</text>
        <dbReference type="Rhea" id="RHEA:60328"/>
        <dbReference type="Rhea" id="RHEA-COMP:15549"/>
        <dbReference type="Rhea" id="RHEA-COMP:15552"/>
        <dbReference type="ChEBI" id="CHEBI:15378"/>
        <dbReference type="ChEBI" id="CHEBI:29969"/>
        <dbReference type="ChEBI" id="CHEBI:57856"/>
        <dbReference type="ChEBI" id="CHEBI:59789"/>
        <dbReference type="ChEBI" id="CHEBI:61961"/>
        <dbReference type="EC" id="2.1.1.360"/>
    </reaction>
</comment>
<dbReference type="GO" id="GO:0140956">
    <property type="term" value="F:histone H3K79 trimethyltransferase activity"/>
    <property type="evidence" value="ECO:0007669"/>
    <property type="project" value="UniProtKB-EC"/>
</dbReference>
<dbReference type="PROSITE" id="PS51569">
    <property type="entry name" value="DOT1"/>
    <property type="match status" value="1"/>
</dbReference>
<feature type="compositionally biased region" description="Low complexity" evidence="12">
    <location>
        <begin position="52"/>
        <end position="64"/>
    </location>
</feature>
<evidence type="ECO:0000313" key="15">
    <source>
        <dbReference type="Proteomes" id="UP000193411"/>
    </source>
</evidence>
<dbReference type="InterPro" id="IPR030445">
    <property type="entry name" value="H3-K79_meTrfase"/>
</dbReference>
<comment type="miscellaneous">
    <text evidence="11">In contrast to other lysine histone methyltransferases, it does not contain a SET domain, suggesting the existence of another mechanism for methylation of lysine residues of histones.</text>
</comment>
<dbReference type="Gene3D" id="3.40.50.150">
    <property type="entry name" value="Vaccinia Virus protein VP39"/>
    <property type="match status" value="1"/>
</dbReference>
<dbReference type="GO" id="GO:0000077">
    <property type="term" value="P:DNA damage checkpoint signaling"/>
    <property type="evidence" value="ECO:0007669"/>
    <property type="project" value="TreeGrafter"/>
</dbReference>
<keyword evidence="8 11" id="KW-0539">Nucleus</keyword>
<evidence type="ECO:0000256" key="6">
    <source>
        <dbReference type="ARBA" id="ARBA00022691"/>
    </source>
</evidence>
<keyword evidence="7 11" id="KW-0156">Chromatin regulator</keyword>
<dbReference type="EC" id="2.1.1.360" evidence="2 11"/>
<dbReference type="InterPro" id="IPR025789">
    <property type="entry name" value="DOT1_dom"/>
</dbReference>
<feature type="compositionally biased region" description="Pro residues" evidence="12">
    <location>
        <begin position="82"/>
        <end position="91"/>
    </location>
</feature>
<dbReference type="Proteomes" id="UP000193411">
    <property type="component" value="Unassembled WGS sequence"/>
</dbReference>
<proteinExistence type="inferred from homology"/>
<protein>
    <recommendedName>
        <fullName evidence="3 11">Histone-lysine N-methyltransferase, H3 lysine-79 specific</fullName>
        <ecNumber evidence="2 11">2.1.1.360</ecNumber>
    </recommendedName>
    <alternativeName>
        <fullName evidence="9 11">Histone H3-K79 methyltransferase</fullName>
    </alternativeName>
</protein>
<evidence type="ECO:0000256" key="12">
    <source>
        <dbReference type="SAM" id="MobiDB-lite"/>
    </source>
</evidence>
<evidence type="ECO:0000256" key="5">
    <source>
        <dbReference type="ARBA" id="ARBA00022679"/>
    </source>
</evidence>
<gene>
    <name evidence="14" type="ORF">BCR44DRAFT_30235</name>
</gene>
<keyword evidence="4 11" id="KW-0489">Methyltransferase</keyword>
<dbReference type="GO" id="GO:0032259">
    <property type="term" value="P:methylation"/>
    <property type="evidence" value="ECO:0007669"/>
    <property type="project" value="UniProtKB-KW"/>
</dbReference>
<dbReference type="GO" id="GO:0006281">
    <property type="term" value="P:DNA repair"/>
    <property type="evidence" value="ECO:0007669"/>
    <property type="project" value="TreeGrafter"/>
</dbReference>
<comment type="similarity">
    <text evidence="11">Belongs to the class I-like SAM-binding methyltransferase superfamily. DOT1 family.</text>
</comment>
<evidence type="ECO:0000259" key="13">
    <source>
        <dbReference type="PROSITE" id="PS51569"/>
    </source>
</evidence>
<evidence type="ECO:0000256" key="10">
    <source>
        <dbReference type="ARBA" id="ARBA00047770"/>
    </source>
</evidence>
<dbReference type="AlphaFoldDB" id="A0A1Y2HID5"/>
<evidence type="ECO:0000256" key="7">
    <source>
        <dbReference type="ARBA" id="ARBA00022853"/>
    </source>
</evidence>
<comment type="function">
    <text evidence="11">Histone methyltransferase that specifically trimethylates histone H3 to form H3K79me3. This methylation is required for telomere silencing and for the pachytene checkpoint during the meiotic cell cycle by allowing the recruitment of RAD9 to double strand breaks. Nucleosomes are preferred as substrate compared to free histone.</text>
</comment>
<dbReference type="Pfam" id="PF08123">
    <property type="entry name" value="DOT1"/>
    <property type="match status" value="1"/>
</dbReference>
<keyword evidence="15" id="KW-1185">Reference proteome</keyword>
<dbReference type="CDD" id="cd02440">
    <property type="entry name" value="AdoMet_MTases"/>
    <property type="match status" value="1"/>
</dbReference>
<dbReference type="OrthoDB" id="443402at2759"/>
<evidence type="ECO:0000256" key="2">
    <source>
        <dbReference type="ARBA" id="ARBA00012190"/>
    </source>
</evidence>
<evidence type="ECO:0000256" key="9">
    <source>
        <dbReference type="ARBA" id="ARBA00029821"/>
    </source>
</evidence>
<dbReference type="InterPro" id="IPR029063">
    <property type="entry name" value="SAM-dependent_MTases_sf"/>
</dbReference>
<dbReference type="PANTHER" id="PTHR21451:SF0">
    <property type="entry name" value="HISTONE-LYSINE N-METHYLTRANSFERASE, H3 LYSINE-79 SPECIFIC"/>
    <property type="match status" value="1"/>
</dbReference>
<feature type="region of interest" description="Disordered" evidence="12">
    <location>
        <begin position="157"/>
        <end position="204"/>
    </location>
</feature>
<dbReference type="PANTHER" id="PTHR21451">
    <property type="entry name" value="HISTONE H3 METHYLTRANSFERASE"/>
    <property type="match status" value="1"/>
</dbReference>
<evidence type="ECO:0000256" key="3">
    <source>
        <dbReference type="ARBA" id="ARBA00020987"/>
    </source>
</evidence>
<keyword evidence="5 11" id="KW-0808">Transferase</keyword>